<keyword evidence="5 6" id="KW-0472">Membrane</keyword>
<evidence type="ECO:0000256" key="1">
    <source>
        <dbReference type="ARBA" id="ARBA00004141"/>
    </source>
</evidence>
<dbReference type="Pfam" id="PF02361">
    <property type="entry name" value="CbiQ"/>
    <property type="match status" value="1"/>
</dbReference>
<dbReference type="PANTHER" id="PTHR34857">
    <property type="entry name" value="SLL0384 PROTEIN"/>
    <property type="match status" value="1"/>
</dbReference>
<gene>
    <name evidence="7" type="ORF">FYJ51_10125</name>
</gene>
<keyword evidence="2" id="KW-1003">Cell membrane</keyword>
<accession>A0A7X2TG19</accession>
<evidence type="ECO:0000256" key="6">
    <source>
        <dbReference type="SAM" id="Phobius"/>
    </source>
</evidence>
<protein>
    <submittedName>
        <fullName evidence="7">Energy-coupling factor transporter transmembrane protein EcfT</fullName>
    </submittedName>
</protein>
<comment type="caution">
    <text evidence="7">The sequence shown here is derived from an EMBL/GenBank/DDBJ whole genome shotgun (WGS) entry which is preliminary data.</text>
</comment>
<dbReference type="AlphaFoldDB" id="A0A7X2TG19"/>
<feature type="transmembrane region" description="Helical" evidence="6">
    <location>
        <begin position="56"/>
        <end position="85"/>
    </location>
</feature>
<feature type="transmembrane region" description="Helical" evidence="6">
    <location>
        <begin position="97"/>
        <end position="117"/>
    </location>
</feature>
<feature type="transmembrane region" description="Helical" evidence="6">
    <location>
        <begin position="124"/>
        <end position="145"/>
    </location>
</feature>
<dbReference type="InterPro" id="IPR051611">
    <property type="entry name" value="ECF_transporter_component"/>
</dbReference>
<evidence type="ECO:0000256" key="2">
    <source>
        <dbReference type="ARBA" id="ARBA00022475"/>
    </source>
</evidence>
<proteinExistence type="predicted"/>
<name>A0A7X2TG19_9FIRM</name>
<dbReference type="InterPro" id="IPR003339">
    <property type="entry name" value="ABC/ECF_trnsptr_transmembrane"/>
</dbReference>
<evidence type="ECO:0000256" key="4">
    <source>
        <dbReference type="ARBA" id="ARBA00022989"/>
    </source>
</evidence>
<dbReference type="EMBL" id="VUMN01000026">
    <property type="protein sequence ID" value="MSS59252.1"/>
    <property type="molecule type" value="Genomic_DNA"/>
</dbReference>
<evidence type="ECO:0000313" key="8">
    <source>
        <dbReference type="Proteomes" id="UP000461880"/>
    </source>
</evidence>
<evidence type="ECO:0000313" key="7">
    <source>
        <dbReference type="EMBL" id="MSS59252.1"/>
    </source>
</evidence>
<reference evidence="7 8" key="1">
    <citation type="submission" date="2019-08" db="EMBL/GenBank/DDBJ databases">
        <title>In-depth cultivation of the pig gut microbiome towards novel bacterial diversity and tailored functional studies.</title>
        <authorList>
            <person name="Wylensek D."/>
            <person name="Hitch T.C.A."/>
            <person name="Clavel T."/>
        </authorList>
    </citation>
    <scope>NUCLEOTIDE SEQUENCE [LARGE SCALE GENOMIC DNA]</scope>
    <source>
        <strain evidence="7 8">Oil+RF-744-GAM-WT-6</strain>
    </source>
</reference>
<dbReference type="PANTHER" id="PTHR34857:SF2">
    <property type="entry name" value="SLL0384 PROTEIN"/>
    <property type="match status" value="1"/>
</dbReference>
<keyword evidence="4 6" id="KW-1133">Transmembrane helix</keyword>
<sequence length="267" mass="30175">MSTSLPEWIKEETRPVTVKGQDGFLTHSLLEFCRLFRKIDLNKQSSDTKAHAGIKLLAAFVLILLIALSPAFYFTLTVAAAFLLFLSFQRIEILKDVIESAAGAAFLSFMIMFPAYFLSGSMAFITITVKVFLSVGMLSYVSVSSPWNQLTASLNRIHLPSIVVFILDLTLRYIELLGRKAEEMLTALQLRNLSRSRDHQKSFSGILGTLFLKAADYGHQTSDAMECRLYDGTIHSSKPEKLNRYDVFLLAILILYVFLFFYSERPL</sequence>
<comment type="subcellular location">
    <subcellularLocation>
        <location evidence="1">Membrane</location>
        <topology evidence="1">Multi-pass membrane protein</topology>
    </subcellularLocation>
</comment>
<feature type="transmembrane region" description="Helical" evidence="6">
    <location>
        <begin position="245"/>
        <end position="263"/>
    </location>
</feature>
<organism evidence="7 8">
    <name type="scientific">Stecheria intestinalis</name>
    <dbReference type="NCBI Taxonomy" id="2606630"/>
    <lineage>
        <taxon>Bacteria</taxon>
        <taxon>Bacillati</taxon>
        <taxon>Bacillota</taxon>
        <taxon>Erysipelotrichia</taxon>
        <taxon>Erysipelotrichales</taxon>
        <taxon>Erysipelotrichaceae</taxon>
        <taxon>Stecheria</taxon>
    </lineage>
</organism>
<dbReference type="RefSeq" id="WP_154505436.1">
    <property type="nucleotide sequence ID" value="NZ_JAQXPC010000021.1"/>
</dbReference>
<dbReference type="Proteomes" id="UP000461880">
    <property type="component" value="Unassembled WGS sequence"/>
</dbReference>
<evidence type="ECO:0000256" key="5">
    <source>
        <dbReference type="ARBA" id="ARBA00023136"/>
    </source>
</evidence>
<keyword evidence="8" id="KW-1185">Reference proteome</keyword>
<dbReference type="CDD" id="cd16914">
    <property type="entry name" value="EcfT"/>
    <property type="match status" value="1"/>
</dbReference>
<evidence type="ECO:0000256" key="3">
    <source>
        <dbReference type="ARBA" id="ARBA00022692"/>
    </source>
</evidence>
<dbReference type="GO" id="GO:0005886">
    <property type="term" value="C:plasma membrane"/>
    <property type="evidence" value="ECO:0007669"/>
    <property type="project" value="UniProtKB-ARBA"/>
</dbReference>
<keyword evidence="3 6" id="KW-0812">Transmembrane</keyword>